<accession>A0AA41Z3I7</accession>
<dbReference type="AlphaFoldDB" id="A0AA41Z3I7"/>
<evidence type="ECO:0000313" key="2">
    <source>
        <dbReference type="EMBL" id="MCW6512382.1"/>
    </source>
</evidence>
<keyword evidence="1" id="KW-0472">Membrane</keyword>
<evidence type="ECO:0000313" key="3">
    <source>
        <dbReference type="Proteomes" id="UP001165667"/>
    </source>
</evidence>
<dbReference type="Proteomes" id="UP001165667">
    <property type="component" value="Unassembled WGS sequence"/>
</dbReference>
<reference evidence="2" key="1">
    <citation type="submission" date="2022-05" db="EMBL/GenBank/DDBJ databases">
        <authorList>
            <person name="Pankratov T."/>
        </authorList>
    </citation>
    <scope>NUCLEOTIDE SEQUENCE</scope>
    <source>
        <strain evidence="2">BP6-180914</strain>
    </source>
</reference>
<organism evidence="2 3">
    <name type="scientific">Lichenifustis flavocetrariae</name>
    <dbReference type="NCBI Taxonomy" id="2949735"/>
    <lineage>
        <taxon>Bacteria</taxon>
        <taxon>Pseudomonadati</taxon>
        <taxon>Pseudomonadota</taxon>
        <taxon>Alphaproteobacteria</taxon>
        <taxon>Hyphomicrobiales</taxon>
        <taxon>Lichenihabitantaceae</taxon>
        <taxon>Lichenifustis</taxon>
    </lineage>
</organism>
<comment type="caution">
    <text evidence="2">The sequence shown here is derived from an EMBL/GenBank/DDBJ whole genome shotgun (WGS) entry which is preliminary data.</text>
</comment>
<feature type="transmembrane region" description="Helical" evidence="1">
    <location>
        <begin position="88"/>
        <end position="107"/>
    </location>
</feature>
<sequence length="158" mass="16859">MTHDDHTNVSGNVTDVFAHRFVVATATGRVLADLGTRGAEKVKLLVGDHVDLWGEMKPSELKVSRIAQSGGVAISIGHGKPTDDREDLYAAAALGTVAAHGFAVVGVPRRKPKHFEILGRGKGGDFVELHIELNGTLRNSKPVPASDHEWAQEIKQAG</sequence>
<keyword evidence="1" id="KW-0812">Transmembrane</keyword>
<keyword evidence="3" id="KW-1185">Reference proteome</keyword>
<protein>
    <submittedName>
        <fullName evidence="2">Uncharacterized protein</fullName>
    </submittedName>
</protein>
<keyword evidence="1" id="KW-1133">Transmembrane helix</keyword>
<dbReference type="EMBL" id="JAMOIM010000048">
    <property type="protein sequence ID" value="MCW6512382.1"/>
    <property type="molecule type" value="Genomic_DNA"/>
</dbReference>
<proteinExistence type="predicted"/>
<evidence type="ECO:0000256" key="1">
    <source>
        <dbReference type="SAM" id="Phobius"/>
    </source>
</evidence>
<gene>
    <name evidence="2" type="ORF">M8523_31175</name>
</gene>
<name>A0AA41Z3I7_9HYPH</name>
<dbReference type="RefSeq" id="WP_282588758.1">
    <property type="nucleotide sequence ID" value="NZ_JAMOIM010000048.1"/>
</dbReference>